<organism evidence="3 4">
    <name type="scientific">Gulosibacter chungangensis</name>
    <dbReference type="NCBI Taxonomy" id="979746"/>
    <lineage>
        <taxon>Bacteria</taxon>
        <taxon>Bacillati</taxon>
        <taxon>Actinomycetota</taxon>
        <taxon>Actinomycetes</taxon>
        <taxon>Micrococcales</taxon>
        <taxon>Microbacteriaceae</taxon>
        <taxon>Gulosibacter</taxon>
    </lineage>
</organism>
<dbReference type="Proteomes" id="UP000433493">
    <property type="component" value="Unassembled WGS sequence"/>
</dbReference>
<dbReference type="OrthoDB" id="3239891at2"/>
<keyword evidence="2" id="KW-1133">Transmembrane helix</keyword>
<reference evidence="3 4" key="1">
    <citation type="submission" date="2019-09" db="EMBL/GenBank/DDBJ databases">
        <title>Phylogeny of genus Pseudoclavibacter and closely related genus.</title>
        <authorList>
            <person name="Li Y."/>
        </authorList>
    </citation>
    <scope>NUCLEOTIDE SEQUENCE [LARGE SCALE GENOMIC DNA]</scope>
    <source>
        <strain evidence="3 4">KCTC 13959</strain>
    </source>
</reference>
<feature type="transmembrane region" description="Helical" evidence="2">
    <location>
        <begin position="9"/>
        <end position="32"/>
    </location>
</feature>
<proteinExistence type="predicted"/>
<gene>
    <name evidence="3" type="ORF">F8O05_12455</name>
</gene>
<protein>
    <submittedName>
        <fullName evidence="3">Uncharacterized protein</fullName>
    </submittedName>
</protein>
<sequence>MEPSARRRFMIVVIAAATIGVLLIGVGIYGLIRGPSTSADPADPSATSAHGSTDPTRGSDALPTVRGSADPVDYAREIAQALFTWDTTSGLDRSDYLQVLADEAAPAGEEGNGLVADLGNYYPTQEQWRQLLGYETRQQLTIDSAEVPGSWAQILEDASGQLAEGTVAVTIRGERHRFGLWNGEDASTSHEVAFTVFLLCPPDADRCHLLRLSGLGTPLE</sequence>
<keyword evidence="4" id="KW-1185">Reference proteome</keyword>
<name>A0A7J5B861_9MICO</name>
<keyword evidence="2" id="KW-0472">Membrane</keyword>
<feature type="compositionally biased region" description="Low complexity" evidence="1">
    <location>
        <begin position="37"/>
        <end position="49"/>
    </location>
</feature>
<keyword evidence="2" id="KW-0812">Transmembrane</keyword>
<dbReference type="AlphaFoldDB" id="A0A7J5B861"/>
<evidence type="ECO:0000256" key="2">
    <source>
        <dbReference type="SAM" id="Phobius"/>
    </source>
</evidence>
<comment type="caution">
    <text evidence="3">The sequence shown here is derived from an EMBL/GenBank/DDBJ whole genome shotgun (WGS) entry which is preliminary data.</text>
</comment>
<feature type="region of interest" description="Disordered" evidence="1">
    <location>
        <begin position="37"/>
        <end position="66"/>
    </location>
</feature>
<dbReference type="RefSeq" id="WP_158053079.1">
    <property type="nucleotide sequence ID" value="NZ_WBKB01000009.1"/>
</dbReference>
<dbReference type="EMBL" id="WBKB01000009">
    <property type="protein sequence ID" value="KAB1641395.1"/>
    <property type="molecule type" value="Genomic_DNA"/>
</dbReference>
<evidence type="ECO:0000256" key="1">
    <source>
        <dbReference type="SAM" id="MobiDB-lite"/>
    </source>
</evidence>
<evidence type="ECO:0000313" key="3">
    <source>
        <dbReference type="EMBL" id="KAB1641395.1"/>
    </source>
</evidence>
<evidence type="ECO:0000313" key="4">
    <source>
        <dbReference type="Proteomes" id="UP000433493"/>
    </source>
</evidence>
<accession>A0A7J5B861</accession>